<accession>A0A1I8B7M5</accession>
<sequence>MEVSNSAIKKRSLDSSIHMLLNENKNKSRKAFQSKRCGGSFDRKLTTGIFGSKYSTSSHSGGSNNVTNSFPIPPVFPKTCSLFDSTFNGGAFTDHNEDKKLMEALIDVRLKLQNMKKNETRNVGNNDQTTLEELANLSSDSGNSSIFIDSTQSTLNSKNELYKTSSLFNSSLVKDSSNVKGGDGFNPILKRKSDLAVNIPKSERILLFRRRTKSKKSYQEEENEGTKHWTIHGSKGSTPWKYKLLKAFSTNGVNVVAGDGEKPSHHFGKLDREWEVCAVREICRRLSLEDSLEPSELPLPDGD</sequence>
<keyword evidence="1" id="KW-1185">Reference proteome</keyword>
<dbReference type="WBParaSite" id="MhA1_Contig1499.frz3.gene10">
    <property type="protein sequence ID" value="MhA1_Contig1499.frz3.gene10"/>
    <property type="gene ID" value="MhA1_Contig1499.frz3.gene10"/>
</dbReference>
<dbReference type="AlphaFoldDB" id="A0A1I8B7M5"/>
<protein>
    <submittedName>
        <fullName evidence="2">Uncharacterized protein</fullName>
    </submittedName>
</protein>
<name>A0A1I8B7M5_MELHA</name>
<proteinExistence type="predicted"/>
<dbReference type="Proteomes" id="UP000095281">
    <property type="component" value="Unplaced"/>
</dbReference>
<reference evidence="2" key="1">
    <citation type="submission" date="2016-11" db="UniProtKB">
        <authorList>
            <consortium name="WormBaseParasite"/>
        </authorList>
    </citation>
    <scope>IDENTIFICATION</scope>
</reference>
<organism evidence="1 2">
    <name type="scientific">Meloidogyne hapla</name>
    <name type="common">Root-knot nematode worm</name>
    <dbReference type="NCBI Taxonomy" id="6305"/>
    <lineage>
        <taxon>Eukaryota</taxon>
        <taxon>Metazoa</taxon>
        <taxon>Ecdysozoa</taxon>
        <taxon>Nematoda</taxon>
        <taxon>Chromadorea</taxon>
        <taxon>Rhabditida</taxon>
        <taxon>Tylenchina</taxon>
        <taxon>Tylenchomorpha</taxon>
        <taxon>Tylenchoidea</taxon>
        <taxon>Meloidogynidae</taxon>
        <taxon>Meloidogyninae</taxon>
        <taxon>Meloidogyne</taxon>
    </lineage>
</organism>
<evidence type="ECO:0000313" key="1">
    <source>
        <dbReference type="Proteomes" id="UP000095281"/>
    </source>
</evidence>
<evidence type="ECO:0000313" key="2">
    <source>
        <dbReference type="WBParaSite" id="MhA1_Contig1499.frz3.gene10"/>
    </source>
</evidence>